<dbReference type="PANTHER" id="PTHR46704:SF9">
    <property type="entry name" value="BHLH DOMAIN-CONTAINING PROTEIN"/>
    <property type="match status" value="1"/>
</dbReference>
<dbReference type="AlphaFoldDB" id="A0A9X0CPG8"/>
<dbReference type="EMBL" id="MU826850">
    <property type="protein sequence ID" value="KAJ7371262.1"/>
    <property type="molecule type" value="Genomic_DNA"/>
</dbReference>
<dbReference type="Proteomes" id="UP001163046">
    <property type="component" value="Unassembled WGS sequence"/>
</dbReference>
<gene>
    <name evidence="1" type="ORF">OS493_027378</name>
</gene>
<dbReference type="PANTHER" id="PTHR46704">
    <property type="entry name" value="CXC DOMAIN-CONTAINING PROTEIN-RELATED"/>
    <property type="match status" value="1"/>
</dbReference>
<reference evidence="1" key="1">
    <citation type="submission" date="2023-01" db="EMBL/GenBank/DDBJ databases">
        <title>Genome assembly of the deep-sea coral Lophelia pertusa.</title>
        <authorList>
            <person name="Herrera S."/>
            <person name="Cordes E."/>
        </authorList>
    </citation>
    <scope>NUCLEOTIDE SEQUENCE</scope>
    <source>
        <strain evidence="1">USNM1676648</strain>
        <tissue evidence="1">Polyp</tissue>
    </source>
</reference>
<proteinExistence type="predicted"/>
<protein>
    <submittedName>
        <fullName evidence="1">Uncharacterized protein</fullName>
    </submittedName>
</protein>
<organism evidence="1 2">
    <name type="scientific">Desmophyllum pertusum</name>
    <dbReference type="NCBI Taxonomy" id="174260"/>
    <lineage>
        <taxon>Eukaryota</taxon>
        <taxon>Metazoa</taxon>
        <taxon>Cnidaria</taxon>
        <taxon>Anthozoa</taxon>
        <taxon>Hexacorallia</taxon>
        <taxon>Scleractinia</taxon>
        <taxon>Caryophylliina</taxon>
        <taxon>Caryophylliidae</taxon>
        <taxon>Desmophyllum</taxon>
    </lineage>
</organism>
<evidence type="ECO:0000313" key="2">
    <source>
        <dbReference type="Proteomes" id="UP001163046"/>
    </source>
</evidence>
<dbReference type="OrthoDB" id="5986462at2759"/>
<evidence type="ECO:0000313" key="1">
    <source>
        <dbReference type="EMBL" id="KAJ7371262.1"/>
    </source>
</evidence>
<sequence>MLCSPCSHEKADSRIFVHARDATTDGSKSIIIKANDTDVLVIAISVLPSLQETRSEKNCGLPLAKEPRCDGFQSMRSWRDSLSSCTTDQAQTTGVDEARLDLFARKQRPYNSIPPTQAALREHAKRAAYQAGIIWGQATISNPDTSSPAEWGWTQKGEAWQICLDNTTPYCSELSGTDEVFL</sequence>
<accession>A0A9X0CPG8</accession>
<name>A0A9X0CPG8_9CNID</name>
<keyword evidence="2" id="KW-1185">Reference proteome</keyword>
<comment type="caution">
    <text evidence="1">The sequence shown here is derived from an EMBL/GenBank/DDBJ whole genome shotgun (WGS) entry which is preliminary data.</text>
</comment>